<name>A0A6L8W3P1_9PROT</name>
<proteinExistence type="predicted"/>
<evidence type="ECO:0008006" key="3">
    <source>
        <dbReference type="Google" id="ProtNLM"/>
    </source>
</evidence>
<evidence type="ECO:0000313" key="1">
    <source>
        <dbReference type="EMBL" id="MZR29628.1"/>
    </source>
</evidence>
<dbReference type="AlphaFoldDB" id="A0A6L8W3P1"/>
<comment type="caution">
    <text evidence="1">The sequence shown here is derived from an EMBL/GenBank/DDBJ whole genome shotgun (WGS) entry which is preliminary data.</text>
</comment>
<sequence length="174" mass="20441">MKVSHYIHYPEASRFLKAARESKKLGKPVNTLTTVNLEQLGIPPMECSNYLRNSLQKLRKLFERRECPWFVVWVLENSDRNGIHAHILIHRNAPLMNDWREFRTLVLRAFNQPKPPPATIRSCKFRTWFQTYEQSRGNLENYLLKGIRPEVASLFDINATSQGVIYGKRVGWSR</sequence>
<dbReference type="RefSeq" id="WP_161314082.1">
    <property type="nucleotide sequence ID" value="NZ_WTUW01000001.1"/>
</dbReference>
<organism evidence="1 2">
    <name type="scientific">Sneathiella litorea</name>
    <dbReference type="NCBI Taxonomy" id="2606216"/>
    <lineage>
        <taxon>Bacteria</taxon>
        <taxon>Pseudomonadati</taxon>
        <taxon>Pseudomonadota</taxon>
        <taxon>Alphaproteobacteria</taxon>
        <taxon>Sneathiellales</taxon>
        <taxon>Sneathiellaceae</taxon>
        <taxon>Sneathiella</taxon>
    </lineage>
</organism>
<gene>
    <name evidence="1" type="ORF">GQE98_03170</name>
</gene>
<dbReference type="EMBL" id="WTUW01000001">
    <property type="protein sequence ID" value="MZR29628.1"/>
    <property type="molecule type" value="Genomic_DNA"/>
</dbReference>
<accession>A0A6L8W3P1</accession>
<protein>
    <recommendedName>
        <fullName evidence="3">Inovirus Gp2 family protein</fullName>
    </recommendedName>
</protein>
<reference evidence="1 2" key="1">
    <citation type="submission" date="2019-12" db="EMBL/GenBank/DDBJ databases">
        <title>Snethiella sp. nov. sp. isolated from sea sand.</title>
        <authorList>
            <person name="Kim J."/>
            <person name="Jeong S.E."/>
            <person name="Jung H.S."/>
            <person name="Jeon C.O."/>
        </authorList>
    </citation>
    <scope>NUCLEOTIDE SEQUENCE [LARGE SCALE GENOMIC DNA]</scope>
    <source>
        <strain evidence="1 2">DP05</strain>
    </source>
</reference>
<dbReference type="Proteomes" id="UP000476030">
    <property type="component" value="Unassembled WGS sequence"/>
</dbReference>
<keyword evidence="2" id="KW-1185">Reference proteome</keyword>
<evidence type="ECO:0000313" key="2">
    <source>
        <dbReference type="Proteomes" id="UP000476030"/>
    </source>
</evidence>